<keyword evidence="1" id="KW-0732">Signal</keyword>
<dbReference type="Gramene" id="PVH32836">
    <property type="protein sequence ID" value="PVH32836"/>
    <property type="gene ID" value="PAHAL_9G500400"/>
</dbReference>
<gene>
    <name evidence="2" type="ORF">PAHAL_9G500400</name>
</gene>
<evidence type="ECO:0000313" key="2">
    <source>
        <dbReference type="EMBL" id="PVH32836.1"/>
    </source>
</evidence>
<sequence length="73" mass="8075">MDPAGVLLLFVVGLLGLTWARRIGTPNVSNSFSPLVLQKNWQLALAFQNLPVRSYRNAHNSCLCVGREYAIGF</sequence>
<dbReference type="Proteomes" id="UP000243499">
    <property type="component" value="Chromosome 9"/>
</dbReference>
<feature type="signal peptide" evidence="1">
    <location>
        <begin position="1"/>
        <end position="20"/>
    </location>
</feature>
<reference evidence="2" key="1">
    <citation type="submission" date="2018-04" db="EMBL/GenBank/DDBJ databases">
        <title>WGS assembly of Panicum hallii.</title>
        <authorList>
            <person name="Lovell J."/>
            <person name="Jenkins J."/>
            <person name="Lowry D."/>
            <person name="Mamidi S."/>
            <person name="Sreedasyam A."/>
            <person name="Weng X."/>
            <person name="Barry K."/>
            <person name="Bonette J."/>
            <person name="Campitelli B."/>
            <person name="Daum C."/>
            <person name="Gordon S."/>
            <person name="Gould B."/>
            <person name="Lipzen A."/>
            <person name="Macqueen A."/>
            <person name="Palacio-Mejia J."/>
            <person name="Plott C."/>
            <person name="Shakirov E."/>
            <person name="Shu S."/>
            <person name="Yoshinaga Y."/>
            <person name="Zane M."/>
            <person name="Rokhsar D."/>
            <person name="Grimwood J."/>
            <person name="Schmutz J."/>
            <person name="Juenger T."/>
        </authorList>
    </citation>
    <scope>NUCLEOTIDE SEQUENCE [LARGE SCALE GENOMIC DNA]</scope>
    <source>
        <strain evidence="2">FIL2</strain>
    </source>
</reference>
<evidence type="ECO:0000256" key="1">
    <source>
        <dbReference type="SAM" id="SignalP"/>
    </source>
</evidence>
<organism evidence="2">
    <name type="scientific">Panicum hallii</name>
    <dbReference type="NCBI Taxonomy" id="206008"/>
    <lineage>
        <taxon>Eukaryota</taxon>
        <taxon>Viridiplantae</taxon>
        <taxon>Streptophyta</taxon>
        <taxon>Embryophyta</taxon>
        <taxon>Tracheophyta</taxon>
        <taxon>Spermatophyta</taxon>
        <taxon>Magnoliopsida</taxon>
        <taxon>Liliopsida</taxon>
        <taxon>Poales</taxon>
        <taxon>Poaceae</taxon>
        <taxon>PACMAD clade</taxon>
        <taxon>Panicoideae</taxon>
        <taxon>Panicodae</taxon>
        <taxon>Paniceae</taxon>
        <taxon>Panicinae</taxon>
        <taxon>Panicum</taxon>
        <taxon>Panicum sect. Panicum</taxon>
    </lineage>
</organism>
<dbReference type="AlphaFoldDB" id="A0A2T8I592"/>
<protein>
    <submittedName>
        <fullName evidence="2">Uncharacterized protein</fullName>
    </submittedName>
</protein>
<accession>A0A2T8I592</accession>
<feature type="chain" id="PRO_5015713052" evidence="1">
    <location>
        <begin position="21"/>
        <end position="73"/>
    </location>
</feature>
<name>A0A2T8I592_9POAL</name>
<proteinExistence type="predicted"/>
<dbReference type="EMBL" id="CM008054">
    <property type="protein sequence ID" value="PVH32836.1"/>
    <property type="molecule type" value="Genomic_DNA"/>
</dbReference>